<feature type="compositionally biased region" description="Low complexity" evidence="1">
    <location>
        <begin position="1064"/>
        <end position="1076"/>
    </location>
</feature>
<feature type="compositionally biased region" description="Basic and acidic residues" evidence="1">
    <location>
        <begin position="333"/>
        <end position="342"/>
    </location>
</feature>
<feature type="region of interest" description="Disordered" evidence="1">
    <location>
        <begin position="821"/>
        <end position="844"/>
    </location>
</feature>
<dbReference type="Proteomes" id="UP000887569">
    <property type="component" value="Unplaced"/>
</dbReference>
<dbReference type="AlphaFoldDB" id="A0A915BSP4"/>
<reference evidence="4" key="1">
    <citation type="submission" date="2022-11" db="UniProtKB">
        <authorList>
            <consortium name="WormBaseParasite"/>
        </authorList>
    </citation>
    <scope>IDENTIFICATION</scope>
</reference>
<sequence length="1206" mass="126032">MRIASFSIQSCGRNECSVLCLSLVHACSAVVLQSGQKSLCKKAAALRGLCSLFAIMGDAFDEEEDRLMIDDAMLDPSGGSRAVHPGTNPTTMPAHDANAIPHVIPFANSDDGVENHPIDPDPKTTFYNDGATTKVMSGALRDDLLKVTIRTTHSPMTTTFSSDKHLTDAGRSEESCKEEGEIDDEDESGGGAHAQHLHSASSALQQNALTWPAVEQNAGFEAVLNGTAKYGYTTTQQHEHHAVLSSQCAMHLPSHHLVVANLPLSSVDSVTVTSFTTLSSPSSPQATLISTKNVSAATVTDDSSTVLATALHRQPSQAASAVRPPPPLPQTKRVNEEQEETAKVVPATNSIADTAGTTCGTSSSSSKAKSKKKRRISEEESDGGQLTSAVHAGPSSNSALVNLTTETGPKRKKQLTRDRSSNVSTKSVQTNEDDVEVTVGSTHCLDFTVLAKVPGQTSDSLYFVTNWNGRELYGILGDGMPPLHQSFQAKRSCVNASSNGDANSDTSGASHDRSNGGTPSKQRVKSQRGNRTSSVCTPNGSSETKSSRKTAGMASVNSEIANFGYEMAHEEEMSQSPVSWLCAGGTDPLYGVGAGSIGTTSGLAQLREVNSAQMICCPVAGCGYYFDTHAQLSMHYPHHFNQFKKAIYTEAMGSQTDALPRLHCQDASTEPITELERPVERAALCNASTQTMARTTSIAASPCKDALRPQLSNSEERSIHELFQVARRTNPNESAISKREFVSGHDSGGSTSSKAFENRTSVGEVSKGTSMPTALDAMEKMVSEGSLSTGEGIIGSNFSSLSLSHANAVATTATGSMLPSTSLAGSSHAGAGSPVFSDISDDAPTLEKEVVDKAEDRSSERMKLLSSARSPLASLSLSSNSDKLCNVSATSGELSSTSLLCAGNVPSATSLSTNPSIRAAADPLTSTIPVSTLPDAKREQKTISASSSSSSAPLISFPPFVGLDPSSFPAAVRSTGVPGGGASVASMMYTSPYMMPFGMSPAASVSASGTAQSSSGCNVTSVTTKHKIHDLKAAALNATHGIAADNKDGTKMSPSMMASPGTRSPSSNAPSASAVAGTSSGMGIKSTSQQSTVAASSQTPPSRPVTFLVGQQPPGLQGGPDRGPNVAALMQQQQHQQQAHYLAQMQQQQQMQQYMSQMRFAGGFPMMPPANAAMAQQAYEQALVAMQAGMAPANFGLFAPQTFQPK</sequence>
<evidence type="ECO:0000259" key="2">
    <source>
        <dbReference type="PROSITE" id="PS00028"/>
    </source>
</evidence>
<feature type="compositionally biased region" description="Polar residues" evidence="1">
    <location>
        <begin position="494"/>
        <end position="521"/>
    </location>
</feature>
<evidence type="ECO:0000256" key="1">
    <source>
        <dbReference type="SAM" id="MobiDB-lite"/>
    </source>
</evidence>
<feature type="region of interest" description="Disordered" evidence="1">
    <location>
        <begin position="156"/>
        <end position="201"/>
    </location>
</feature>
<feature type="region of interest" description="Disordered" evidence="1">
    <location>
        <begin position="1044"/>
        <end position="1124"/>
    </location>
</feature>
<feature type="domain" description="C2H2-type" evidence="2">
    <location>
        <begin position="617"/>
        <end position="639"/>
    </location>
</feature>
<feature type="region of interest" description="Disordered" evidence="1">
    <location>
        <begin position="494"/>
        <end position="553"/>
    </location>
</feature>
<dbReference type="WBParaSite" id="PgR056X_g038_t01">
    <property type="protein sequence ID" value="PgR056X_g038_t01"/>
    <property type="gene ID" value="PgR056X_g038"/>
</dbReference>
<feature type="compositionally biased region" description="Polar residues" evidence="1">
    <location>
        <begin position="748"/>
        <end position="771"/>
    </location>
</feature>
<feature type="region of interest" description="Disordered" evidence="1">
    <location>
        <begin position="738"/>
        <end position="771"/>
    </location>
</feature>
<feature type="compositionally biased region" description="Basic and acidic residues" evidence="1">
    <location>
        <begin position="162"/>
        <end position="179"/>
    </location>
</feature>
<dbReference type="InterPro" id="IPR013087">
    <property type="entry name" value="Znf_C2H2_type"/>
</dbReference>
<proteinExistence type="predicted"/>
<feature type="compositionally biased region" description="Low complexity" evidence="1">
    <location>
        <begin position="821"/>
        <end position="833"/>
    </location>
</feature>
<evidence type="ECO:0000313" key="3">
    <source>
        <dbReference type="Proteomes" id="UP000887569"/>
    </source>
</evidence>
<feature type="compositionally biased region" description="Polar residues" evidence="1">
    <location>
        <begin position="347"/>
        <end position="361"/>
    </location>
</feature>
<feature type="compositionally biased region" description="Polar residues" evidence="1">
    <location>
        <begin position="384"/>
        <end position="407"/>
    </location>
</feature>
<feature type="region of interest" description="Disordered" evidence="1">
    <location>
        <begin position="312"/>
        <end position="433"/>
    </location>
</feature>
<organism evidence="3 4">
    <name type="scientific">Parascaris univalens</name>
    <name type="common">Nematode worm</name>
    <dbReference type="NCBI Taxonomy" id="6257"/>
    <lineage>
        <taxon>Eukaryota</taxon>
        <taxon>Metazoa</taxon>
        <taxon>Ecdysozoa</taxon>
        <taxon>Nematoda</taxon>
        <taxon>Chromadorea</taxon>
        <taxon>Rhabditida</taxon>
        <taxon>Spirurina</taxon>
        <taxon>Ascaridomorpha</taxon>
        <taxon>Ascaridoidea</taxon>
        <taxon>Ascarididae</taxon>
        <taxon>Parascaris</taxon>
    </lineage>
</organism>
<evidence type="ECO:0000313" key="4">
    <source>
        <dbReference type="WBParaSite" id="PgR056X_g038_t01"/>
    </source>
</evidence>
<feature type="compositionally biased region" description="Polar residues" evidence="1">
    <location>
        <begin position="529"/>
        <end position="544"/>
    </location>
</feature>
<accession>A0A915BSP4</accession>
<keyword evidence="3" id="KW-1185">Reference proteome</keyword>
<protein>
    <submittedName>
        <fullName evidence="4">C2H2-type domain-containing protein</fullName>
    </submittedName>
</protein>
<dbReference type="PROSITE" id="PS00028">
    <property type="entry name" value="ZINC_FINGER_C2H2_1"/>
    <property type="match status" value="1"/>
</dbReference>
<feature type="compositionally biased region" description="Polar residues" evidence="1">
    <location>
        <begin position="421"/>
        <end position="430"/>
    </location>
</feature>
<feature type="compositionally biased region" description="Low complexity" evidence="1">
    <location>
        <begin position="1086"/>
        <end position="1099"/>
    </location>
</feature>
<name>A0A915BSP4_PARUN</name>